<dbReference type="InterPro" id="IPR029016">
    <property type="entry name" value="GAF-like_dom_sf"/>
</dbReference>
<comment type="catalytic activity">
    <reaction evidence="1">
        <text>ATP + protein L-histidine = ADP + protein N-phospho-L-histidine.</text>
        <dbReference type="EC" id="2.7.13.3"/>
    </reaction>
</comment>
<dbReference type="Gene3D" id="3.30.565.10">
    <property type="entry name" value="Histidine kinase-like ATPase, C-terminal domain"/>
    <property type="match status" value="1"/>
</dbReference>
<dbReference type="SUPFAM" id="SSF55781">
    <property type="entry name" value="GAF domain-like"/>
    <property type="match status" value="4"/>
</dbReference>
<evidence type="ECO:0000256" key="3">
    <source>
        <dbReference type="ARBA" id="ARBA00022553"/>
    </source>
</evidence>
<dbReference type="InterPro" id="IPR005467">
    <property type="entry name" value="His_kinase_dom"/>
</dbReference>
<evidence type="ECO:0000313" key="8">
    <source>
        <dbReference type="EMBL" id="RRR66901.1"/>
    </source>
</evidence>
<dbReference type="Pfam" id="PF01590">
    <property type="entry name" value="GAF"/>
    <property type="match status" value="2"/>
</dbReference>
<dbReference type="Pfam" id="PF13492">
    <property type="entry name" value="GAF_3"/>
    <property type="match status" value="1"/>
</dbReference>
<organism evidence="8 9">
    <name type="scientific">Candidatus Viridilinea halotolerans</name>
    <dbReference type="NCBI Taxonomy" id="2491704"/>
    <lineage>
        <taxon>Bacteria</taxon>
        <taxon>Bacillati</taxon>
        <taxon>Chloroflexota</taxon>
        <taxon>Chloroflexia</taxon>
        <taxon>Chloroflexales</taxon>
        <taxon>Chloroflexineae</taxon>
        <taxon>Oscillochloridaceae</taxon>
        <taxon>Candidatus Viridilinea</taxon>
    </lineage>
</organism>
<dbReference type="InterPro" id="IPR004358">
    <property type="entry name" value="Sig_transdc_His_kin-like_C"/>
</dbReference>
<keyword evidence="3" id="KW-0597">Phosphoprotein</keyword>
<feature type="domain" description="Histidine kinase" evidence="7">
    <location>
        <begin position="963"/>
        <end position="1180"/>
    </location>
</feature>
<dbReference type="PRINTS" id="PR00344">
    <property type="entry name" value="BCTRLSENSOR"/>
</dbReference>
<evidence type="ECO:0000259" key="7">
    <source>
        <dbReference type="PROSITE" id="PS50109"/>
    </source>
</evidence>
<comment type="caution">
    <text evidence="8">The sequence shown here is derived from an EMBL/GenBank/DDBJ whole genome shotgun (WGS) entry which is preliminary data.</text>
</comment>
<evidence type="ECO:0000256" key="4">
    <source>
        <dbReference type="ARBA" id="ARBA00022679"/>
    </source>
</evidence>
<dbReference type="SUPFAM" id="SSF47384">
    <property type="entry name" value="Homodimeric domain of signal transducing histidine kinase"/>
    <property type="match status" value="1"/>
</dbReference>
<keyword evidence="5" id="KW-0418">Kinase</keyword>
<dbReference type="Pfam" id="PF00512">
    <property type="entry name" value="HisKA"/>
    <property type="match status" value="1"/>
</dbReference>
<sequence length="1181" mass="127798">MPMSHAAPANSAFTLILQHSIPQLAAATDQATLTQAGLAALQMLLPRHQVALDWHAASPPSAAFRMPLEAAGQQVGWLLLEPAPPDADQLPALHLLANVLAALTLALQCAPSPLAQCQAALRPRLAQLRGSATLQPLCATLCALALEVLPFAHVGFTMRYRDSDWIELAYLQLNAGATLSQIYWRVGSSLSSAVMADGELIVADNYNAECERRGMPSFQDIVPLPMLAWMGAPLRDQGQIFGTIFAFSHDADVVADAAAVQIFAWLADEVGPLLRAAQRYEWAAEEVRQRETLINISRAITSSLDPEAVPTLILERAPDLLGAEESSLLLLDETTGELVFHYAAGPAGRQLLGQRLPPGTGVAGHVVSSGKAAIVNDTRDDGRFYRALDGDTGFTTRSIIAVPLRSRDGVRGVLEVLNRRNNAPFIDADCLLLAALADQAIIALENASRFASLDQALTRRVQELDRLNARLQTILRAANTLHAERPLDDLLSQIVSLVSSSSGFRSAMIALVRRERTNEPYLEQVAATSPLPPSFPSRDERQPLAALTAQLRPEFQRGNVTYLIGGQFAHTPDPVTTSVLETTISVVSPSGPWQPHETLICLLRDSRGELLGLLVFANPEDGQRPSAEQVQLLEILANQAAAALENANLYTNQQQSLNRMLALNGLGRAISTTLRSPQQIYELTARGMQELSDARWAAVFVADATADEFYLYQTFHNGHDPIGAVLPLAQETVTTRRPTRRLAQPNGNHEAMIAIPLRGSRQDLGAICIGYGEGLPSDATVEMLILFASQAATAVESIGLLGAVRQGRDQLASIMASTREGMLLLDEEGRVAVANDAFVQLASSGAWAVPAPASPELTALPMGTLLDRWQAHAHFARPELSQLWMGITAVANGEEGFGSGQLNSTTPSPRSLEWTVLRATQAEAARSNEPAEDAHGPWPILLTVRDITALKETERLRSDLTNMMVHDLRSPLTSVMTSIDMIFRGITGEVNPTQREILSIAYTSAQHLLNMVNLLLDISRLEGGRMPIDRRMVPINELLTQAVDRMGVIARSKSIVITHQVASEITHVYADEELLLRVLQNLLDNALKFSPRAGTVWLLAEAEGNHQIRFSVRDEGGGIPAVDREKIFAKFGQAGNNRSSGSGLGLTFCKLVVEAHGGHIWVESDVGEGSTFFLTLPVRTG</sequence>
<dbReference type="InterPro" id="IPR036890">
    <property type="entry name" value="HATPase_C_sf"/>
</dbReference>
<dbReference type="PANTHER" id="PTHR43711:SF31">
    <property type="entry name" value="HISTIDINE KINASE"/>
    <property type="match status" value="1"/>
</dbReference>
<evidence type="ECO:0000256" key="6">
    <source>
        <dbReference type="ARBA" id="ARBA00023012"/>
    </source>
</evidence>
<dbReference type="Gene3D" id="3.30.450.20">
    <property type="entry name" value="PAS domain"/>
    <property type="match status" value="1"/>
</dbReference>
<protein>
    <recommendedName>
        <fullName evidence="2">histidine kinase</fullName>
        <ecNumber evidence="2">2.7.13.3</ecNumber>
    </recommendedName>
</protein>
<dbReference type="SMART" id="SM00065">
    <property type="entry name" value="GAF"/>
    <property type="match status" value="4"/>
</dbReference>
<dbReference type="InterPro" id="IPR003661">
    <property type="entry name" value="HisK_dim/P_dom"/>
</dbReference>
<proteinExistence type="predicted"/>
<dbReference type="SMART" id="SM00387">
    <property type="entry name" value="HATPase_c"/>
    <property type="match status" value="1"/>
</dbReference>
<dbReference type="Pfam" id="PF02518">
    <property type="entry name" value="HATPase_c"/>
    <property type="match status" value="1"/>
</dbReference>
<dbReference type="Gene3D" id="3.30.450.40">
    <property type="match status" value="4"/>
</dbReference>
<dbReference type="AlphaFoldDB" id="A0A426TSC4"/>
<reference evidence="8 9" key="1">
    <citation type="submission" date="2018-12" db="EMBL/GenBank/DDBJ databases">
        <title>Genome Sequence of Candidatus Viridilinea halotolerans isolated from saline sulfide-rich spring.</title>
        <authorList>
            <person name="Grouzdev D.S."/>
            <person name="Burganskaya E.I."/>
            <person name="Krutkina M.S."/>
            <person name="Sukhacheva M.V."/>
            <person name="Gorlenko V.M."/>
        </authorList>
    </citation>
    <scope>NUCLEOTIDE SEQUENCE [LARGE SCALE GENOMIC DNA]</scope>
    <source>
        <strain evidence="8">Chok-6</strain>
    </source>
</reference>
<dbReference type="PANTHER" id="PTHR43711">
    <property type="entry name" value="TWO-COMPONENT HISTIDINE KINASE"/>
    <property type="match status" value="1"/>
</dbReference>
<dbReference type="InterPro" id="IPR050736">
    <property type="entry name" value="Sensor_HK_Regulatory"/>
</dbReference>
<dbReference type="SUPFAM" id="SSF55874">
    <property type="entry name" value="ATPase domain of HSP90 chaperone/DNA topoisomerase II/histidine kinase"/>
    <property type="match status" value="1"/>
</dbReference>
<accession>A0A426TSC4</accession>
<evidence type="ECO:0000313" key="9">
    <source>
        <dbReference type="Proteomes" id="UP000280307"/>
    </source>
</evidence>
<dbReference type="InterPro" id="IPR036097">
    <property type="entry name" value="HisK_dim/P_sf"/>
</dbReference>
<dbReference type="EC" id="2.7.13.3" evidence="2"/>
<keyword evidence="4" id="KW-0808">Transferase</keyword>
<evidence type="ECO:0000256" key="1">
    <source>
        <dbReference type="ARBA" id="ARBA00000085"/>
    </source>
</evidence>
<dbReference type="InterPro" id="IPR003018">
    <property type="entry name" value="GAF"/>
</dbReference>
<gene>
    <name evidence="8" type="ORF">EI684_19875</name>
</gene>
<dbReference type="GO" id="GO:0000155">
    <property type="term" value="F:phosphorelay sensor kinase activity"/>
    <property type="evidence" value="ECO:0007669"/>
    <property type="project" value="InterPro"/>
</dbReference>
<dbReference type="SMART" id="SM00388">
    <property type="entry name" value="HisKA"/>
    <property type="match status" value="1"/>
</dbReference>
<dbReference type="PROSITE" id="PS50109">
    <property type="entry name" value="HIS_KIN"/>
    <property type="match status" value="1"/>
</dbReference>
<keyword evidence="6" id="KW-0902">Two-component regulatory system</keyword>
<dbReference type="Proteomes" id="UP000280307">
    <property type="component" value="Unassembled WGS sequence"/>
</dbReference>
<dbReference type="CDD" id="cd00082">
    <property type="entry name" value="HisKA"/>
    <property type="match status" value="1"/>
</dbReference>
<dbReference type="EMBL" id="RSAS01000822">
    <property type="protein sequence ID" value="RRR66901.1"/>
    <property type="molecule type" value="Genomic_DNA"/>
</dbReference>
<evidence type="ECO:0000256" key="2">
    <source>
        <dbReference type="ARBA" id="ARBA00012438"/>
    </source>
</evidence>
<name>A0A426TSC4_9CHLR</name>
<dbReference type="FunFam" id="3.30.565.10:FF:000006">
    <property type="entry name" value="Sensor histidine kinase WalK"/>
    <property type="match status" value="1"/>
</dbReference>
<evidence type="ECO:0000256" key="5">
    <source>
        <dbReference type="ARBA" id="ARBA00022777"/>
    </source>
</evidence>
<dbReference type="InterPro" id="IPR003594">
    <property type="entry name" value="HATPase_dom"/>
</dbReference>
<dbReference type="Gene3D" id="1.10.287.130">
    <property type="match status" value="1"/>
</dbReference>